<proteinExistence type="predicted"/>
<organism evidence="2">
    <name type="scientific">bioreactor metagenome</name>
    <dbReference type="NCBI Taxonomy" id="1076179"/>
    <lineage>
        <taxon>unclassified sequences</taxon>
        <taxon>metagenomes</taxon>
        <taxon>ecological metagenomes</taxon>
    </lineage>
</organism>
<name>A0A645EF55_9ZZZZ</name>
<evidence type="ECO:0000313" key="2">
    <source>
        <dbReference type="EMBL" id="MPN00407.1"/>
    </source>
</evidence>
<sequence>MLFTLSTAVKTPFPRYLDLSPSLNSTASKAPVDAPEGTPALPYPPDSVQTSTSIVGLALESNISLAYTSDIIVILYPPFLFFY</sequence>
<feature type="region of interest" description="Disordered" evidence="1">
    <location>
        <begin position="21"/>
        <end position="45"/>
    </location>
</feature>
<gene>
    <name evidence="2" type="ORF">SDC9_147601</name>
</gene>
<evidence type="ECO:0000256" key="1">
    <source>
        <dbReference type="SAM" id="MobiDB-lite"/>
    </source>
</evidence>
<dbReference type="AlphaFoldDB" id="A0A645EF55"/>
<accession>A0A645EF55</accession>
<dbReference type="EMBL" id="VSSQ01046434">
    <property type="protein sequence ID" value="MPN00407.1"/>
    <property type="molecule type" value="Genomic_DNA"/>
</dbReference>
<comment type="caution">
    <text evidence="2">The sequence shown here is derived from an EMBL/GenBank/DDBJ whole genome shotgun (WGS) entry which is preliminary data.</text>
</comment>
<reference evidence="2" key="1">
    <citation type="submission" date="2019-08" db="EMBL/GenBank/DDBJ databases">
        <authorList>
            <person name="Kucharzyk K."/>
            <person name="Murdoch R.W."/>
            <person name="Higgins S."/>
            <person name="Loffler F."/>
        </authorList>
    </citation>
    <scope>NUCLEOTIDE SEQUENCE</scope>
</reference>
<protein>
    <submittedName>
        <fullName evidence="2">Uncharacterized protein</fullName>
    </submittedName>
</protein>